<evidence type="ECO:0000256" key="2">
    <source>
        <dbReference type="ARBA" id="ARBA00022900"/>
    </source>
</evidence>
<feature type="domain" description="Kazal-like" evidence="4">
    <location>
        <begin position="171"/>
        <end position="220"/>
    </location>
</feature>
<name>A0A423SVE2_PENVA</name>
<dbReference type="InterPro" id="IPR002350">
    <property type="entry name" value="Kazal_dom"/>
</dbReference>
<dbReference type="STRING" id="6689.A0A423SVE2"/>
<dbReference type="FunFam" id="3.30.60.30:FF:000024">
    <property type="entry name" value="Transmembrane agrin"/>
    <property type="match status" value="1"/>
</dbReference>
<dbReference type="InterPro" id="IPR050653">
    <property type="entry name" value="Prot_Inhib_GrowthFact_Antg"/>
</dbReference>
<proteinExistence type="predicted"/>
<evidence type="ECO:0000256" key="1">
    <source>
        <dbReference type="ARBA" id="ARBA00022690"/>
    </source>
</evidence>
<dbReference type="AlphaFoldDB" id="A0A423SVE2"/>
<dbReference type="Pfam" id="PF07648">
    <property type="entry name" value="Kazal_2"/>
    <property type="match status" value="4"/>
</dbReference>
<keyword evidence="3" id="KW-1015">Disulfide bond</keyword>
<evidence type="ECO:0000256" key="3">
    <source>
        <dbReference type="ARBA" id="ARBA00023157"/>
    </source>
</evidence>
<dbReference type="GO" id="GO:0030154">
    <property type="term" value="P:cell differentiation"/>
    <property type="evidence" value="ECO:0007669"/>
    <property type="project" value="TreeGrafter"/>
</dbReference>
<dbReference type="SMART" id="SM00280">
    <property type="entry name" value="KAZAL"/>
    <property type="match status" value="4"/>
</dbReference>
<dbReference type="InterPro" id="IPR002049">
    <property type="entry name" value="LE_dom"/>
</dbReference>
<gene>
    <name evidence="5" type="ORF">C7M84_013741</name>
</gene>
<dbReference type="InterPro" id="IPR036058">
    <property type="entry name" value="Kazal_dom_sf"/>
</dbReference>
<dbReference type="Gene3D" id="2.10.25.10">
    <property type="entry name" value="Laminin"/>
    <property type="match status" value="1"/>
</dbReference>
<dbReference type="PANTHER" id="PTHR10913:SF45">
    <property type="entry name" value="FOLLISTATIN, ISOFORM A-RELATED"/>
    <property type="match status" value="1"/>
</dbReference>
<evidence type="ECO:0000259" key="4">
    <source>
        <dbReference type="PROSITE" id="PS51465"/>
    </source>
</evidence>
<dbReference type="Gene3D" id="3.30.60.30">
    <property type="match status" value="4"/>
</dbReference>
<dbReference type="Proteomes" id="UP000283509">
    <property type="component" value="Unassembled WGS sequence"/>
</dbReference>
<dbReference type="SMART" id="SM00180">
    <property type="entry name" value="EGF_Lam"/>
    <property type="match status" value="1"/>
</dbReference>
<evidence type="ECO:0000313" key="6">
    <source>
        <dbReference type="Proteomes" id="UP000283509"/>
    </source>
</evidence>
<reference evidence="5 6" key="1">
    <citation type="submission" date="2018-04" db="EMBL/GenBank/DDBJ databases">
        <authorList>
            <person name="Zhang X."/>
            <person name="Yuan J."/>
            <person name="Li F."/>
            <person name="Xiang J."/>
        </authorList>
    </citation>
    <scope>NUCLEOTIDE SEQUENCE [LARGE SCALE GENOMIC DNA]</scope>
    <source>
        <tissue evidence="5">Muscle</tissue>
    </source>
</reference>
<dbReference type="PROSITE" id="PS51465">
    <property type="entry name" value="KAZAL_2"/>
    <property type="match status" value="4"/>
</dbReference>
<protein>
    <submittedName>
        <fullName evidence="5">Agrin</fullName>
    </submittedName>
</protein>
<dbReference type="SMART" id="SM00274">
    <property type="entry name" value="FOLN"/>
    <property type="match status" value="3"/>
</dbReference>
<feature type="domain" description="Kazal-like" evidence="4">
    <location>
        <begin position="78"/>
        <end position="125"/>
    </location>
</feature>
<dbReference type="Pfam" id="PF00053">
    <property type="entry name" value="EGF_laminin"/>
    <property type="match status" value="1"/>
</dbReference>
<dbReference type="GO" id="GO:0005576">
    <property type="term" value="C:extracellular region"/>
    <property type="evidence" value="ECO:0007669"/>
    <property type="project" value="TreeGrafter"/>
</dbReference>
<sequence length="692" mass="76285">MFSKDTCYLHLLPRPSRMQALGGEVCGNDGKTYSSECHLRMTACSTQVQLRARHKGNCDLCLDVHCKYGARCEGGRCICPTDCPDKREPVCGSDRITYNNECVMRKVACEKNEDISYLFFGECDEIGGIVTDVIYPTPLPPTSPEDPCHAYKCIAGAQCKADASDGRPRCICDFYCSPPPRYEPVCGSDMEFYESECLMRLHACNIQVELFVLPVEKCAAAQKTRACNGTSPLINPSTGEDLYCGEGGTICPPGTYCHRDQELAKCCRDFSVRIADTIHPLPPSFEHVSPPFFSNSLFHLTPSVPHSLELISPSLFNSHLSPSLPHSLELISPSHFNSHLTPSLPHSLDRVSLPSFSNSHLTPSVPHSLELISPSHFNSHLTPSLPHSLDRVSPPFFSTTVIEAPVPDDCDQSQWGCCEDGINFAKGPDREGCPEACRCHRLGEKWHCFFCYKASICSERCGKSCDCDNEHVRVTAGESLNSGQGYQLRHPLPAGFYGCRGGPKWWLLAVRSKILKFNRRAYTRPLPPPYYQSSLKLLRQANYTHFFSPFPPFPLPLFSLACGCSLFGSLRTDCKQMTGECVCKPGVSGHRCTQCPRGKVLRPEGCVYDDALVPEATTCELLQCHFGGQCREEGGMATCRCTHHCLPGNMGIGLVVCGSDRVTYASECELKYQACVQQADIVVIAFGPCDGE</sequence>
<feature type="domain" description="Kazal-like" evidence="4">
    <location>
        <begin position="625"/>
        <end position="691"/>
    </location>
</feature>
<dbReference type="SUPFAM" id="SSF100895">
    <property type="entry name" value="Kazal-type serine protease inhibitors"/>
    <property type="match status" value="4"/>
</dbReference>
<dbReference type="CDD" id="cd00104">
    <property type="entry name" value="KAZAL_FS"/>
    <property type="match status" value="4"/>
</dbReference>
<accession>A0A423SVE2</accession>
<dbReference type="PANTHER" id="PTHR10913">
    <property type="entry name" value="FOLLISTATIN-RELATED"/>
    <property type="match status" value="1"/>
</dbReference>
<dbReference type="InterPro" id="IPR003645">
    <property type="entry name" value="Fol_N"/>
</dbReference>
<reference evidence="5 6" key="2">
    <citation type="submission" date="2019-01" db="EMBL/GenBank/DDBJ databases">
        <title>The decoding of complex shrimp genome reveals the adaptation for benthos swimmer, frequently molting mechanism and breeding impact on genome.</title>
        <authorList>
            <person name="Sun Y."/>
            <person name="Gao Y."/>
            <person name="Yu Y."/>
        </authorList>
    </citation>
    <scope>NUCLEOTIDE SEQUENCE [LARGE SCALE GENOMIC DNA]</scope>
    <source>
        <tissue evidence="5">Muscle</tissue>
    </source>
</reference>
<comment type="caution">
    <text evidence="5">The sequence shown here is derived from an EMBL/GenBank/DDBJ whole genome shotgun (WGS) entry which is preliminary data.</text>
</comment>
<dbReference type="EMBL" id="QCYY01002714">
    <property type="protein sequence ID" value="ROT68145.1"/>
    <property type="molecule type" value="Genomic_DNA"/>
</dbReference>
<dbReference type="OrthoDB" id="88467at2759"/>
<dbReference type="CDD" id="cd00055">
    <property type="entry name" value="EGF_Lam"/>
    <property type="match status" value="1"/>
</dbReference>
<keyword evidence="6" id="KW-1185">Reference proteome</keyword>
<dbReference type="SUPFAM" id="SSF57196">
    <property type="entry name" value="EGF/Laminin"/>
    <property type="match status" value="1"/>
</dbReference>
<keyword evidence="1" id="KW-0646">Protease inhibitor</keyword>
<organism evidence="5 6">
    <name type="scientific">Penaeus vannamei</name>
    <name type="common">Whiteleg shrimp</name>
    <name type="synonym">Litopenaeus vannamei</name>
    <dbReference type="NCBI Taxonomy" id="6689"/>
    <lineage>
        <taxon>Eukaryota</taxon>
        <taxon>Metazoa</taxon>
        <taxon>Ecdysozoa</taxon>
        <taxon>Arthropoda</taxon>
        <taxon>Crustacea</taxon>
        <taxon>Multicrustacea</taxon>
        <taxon>Malacostraca</taxon>
        <taxon>Eumalacostraca</taxon>
        <taxon>Eucarida</taxon>
        <taxon>Decapoda</taxon>
        <taxon>Dendrobranchiata</taxon>
        <taxon>Penaeoidea</taxon>
        <taxon>Penaeidae</taxon>
        <taxon>Penaeus</taxon>
    </lineage>
</organism>
<evidence type="ECO:0000313" key="5">
    <source>
        <dbReference type="EMBL" id="ROT68145.1"/>
    </source>
</evidence>
<keyword evidence="2" id="KW-0722">Serine protease inhibitor</keyword>
<feature type="domain" description="Kazal-like" evidence="4">
    <location>
        <begin position="1"/>
        <end position="60"/>
    </location>
</feature>